<protein>
    <submittedName>
        <fullName evidence="1">Uncharacterized protein</fullName>
    </submittedName>
</protein>
<proteinExistence type="predicted"/>
<sequence>MQQRIARTVHIIYKHLVSSLLQHEQPDKGLRERLCLLTVFALSVRYEAADLSLAVSSGLLDALVRMCCPYDPPALRHTPHPSPSDLLPHATHTLFQILTILTGYYAEDISTSVLGQVMNLLYLQVENLANHIIKANETSWTSFSIVNLQFLKRKRMWR</sequence>
<reference evidence="1 2" key="1">
    <citation type="submission" date="2018-04" db="EMBL/GenBank/DDBJ databases">
        <authorList>
            <person name="Zhang X."/>
            <person name="Yuan J."/>
            <person name="Li F."/>
            <person name="Xiang J."/>
        </authorList>
    </citation>
    <scope>NUCLEOTIDE SEQUENCE [LARGE SCALE GENOMIC DNA]</scope>
    <source>
        <tissue evidence="1">Muscle</tissue>
    </source>
</reference>
<dbReference type="AlphaFoldDB" id="A0A423SX34"/>
<organism evidence="1 2">
    <name type="scientific">Penaeus vannamei</name>
    <name type="common">Whiteleg shrimp</name>
    <name type="synonym">Litopenaeus vannamei</name>
    <dbReference type="NCBI Taxonomy" id="6689"/>
    <lineage>
        <taxon>Eukaryota</taxon>
        <taxon>Metazoa</taxon>
        <taxon>Ecdysozoa</taxon>
        <taxon>Arthropoda</taxon>
        <taxon>Crustacea</taxon>
        <taxon>Multicrustacea</taxon>
        <taxon>Malacostraca</taxon>
        <taxon>Eumalacostraca</taxon>
        <taxon>Eucarida</taxon>
        <taxon>Decapoda</taxon>
        <taxon>Dendrobranchiata</taxon>
        <taxon>Penaeoidea</taxon>
        <taxon>Penaeidae</taxon>
        <taxon>Penaeus</taxon>
    </lineage>
</organism>
<dbReference type="EMBL" id="QCYY01002630">
    <property type="protein sequence ID" value="ROT68820.1"/>
    <property type="molecule type" value="Genomic_DNA"/>
</dbReference>
<evidence type="ECO:0000313" key="1">
    <source>
        <dbReference type="EMBL" id="ROT68820.1"/>
    </source>
</evidence>
<gene>
    <name evidence="1" type="ORF">C7M84_013021</name>
</gene>
<keyword evidence="2" id="KW-1185">Reference proteome</keyword>
<comment type="caution">
    <text evidence="1">The sequence shown here is derived from an EMBL/GenBank/DDBJ whole genome shotgun (WGS) entry which is preliminary data.</text>
</comment>
<dbReference type="OrthoDB" id="239701at2759"/>
<dbReference type="STRING" id="6689.A0A423SX34"/>
<accession>A0A423SX34</accession>
<dbReference type="Proteomes" id="UP000283509">
    <property type="component" value="Unassembled WGS sequence"/>
</dbReference>
<reference evidence="1 2" key="2">
    <citation type="submission" date="2019-01" db="EMBL/GenBank/DDBJ databases">
        <title>The decoding of complex shrimp genome reveals the adaptation for benthos swimmer, frequently molting mechanism and breeding impact on genome.</title>
        <authorList>
            <person name="Sun Y."/>
            <person name="Gao Y."/>
            <person name="Yu Y."/>
        </authorList>
    </citation>
    <scope>NUCLEOTIDE SEQUENCE [LARGE SCALE GENOMIC DNA]</scope>
    <source>
        <tissue evidence="1">Muscle</tissue>
    </source>
</reference>
<evidence type="ECO:0000313" key="2">
    <source>
        <dbReference type="Proteomes" id="UP000283509"/>
    </source>
</evidence>
<name>A0A423SX34_PENVA</name>